<dbReference type="EMBL" id="JMSE01001222">
    <property type="protein sequence ID" value="KDN63471.1"/>
    <property type="molecule type" value="Genomic_DNA"/>
</dbReference>
<sequence length="184" mass="19862">MSTTGGEDSAGRSSNGQSPLTSRPATPSCENRQGDLTNSSPLSSARSDILTPSAWSPSSITSAEPPQPSQPPETWRTDHIVQLCRILGTHYAPFALGTLVWLMGSRDFALVGTMLVRMRQSARAESDRRHSGISYVFRVPVAHQTGRGGTTIIGGADTMVHETYNSDGTIMSRHAINPDDLYLY</sequence>
<keyword evidence="3" id="KW-1185">Reference proteome</keyword>
<comment type="caution">
    <text evidence="2">The sequence shown here is derived from an EMBL/GenBank/DDBJ whole genome shotgun (WGS) entry which is preliminary data.</text>
</comment>
<dbReference type="HOGENOM" id="CLU_1468082_0_0_1"/>
<dbReference type="eggNOG" id="ENOG502T634">
    <property type="taxonomic scope" value="Eukaryota"/>
</dbReference>
<feature type="region of interest" description="Disordered" evidence="1">
    <location>
        <begin position="1"/>
        <end position="74"/>
    </location>
</feature>
<dbReference type="AlphaFoldDB" id="A0A066XCH9"/>
<evidence type="ECO:0000313" key="3">
    <source>
        <dbReference type="Proteomes" id="UP000027238"/>
    </source>
</evidence>
<evidence type="ECO:0000313" key="2">
    <source>
        <dbReference type="EMBL" id="KDN63471.1"/>
    </source>
</evidence>
<evidence type="ECO:0000256" key="1">
    <source>
        <dbReference type="SAM" id="MobiDB-lite"/>
    </source>
</evidence>
<dbReference type="Proteomes" id="UP000027238">
    <property type="component" value="Unassembled WGS sequence"/>
</dbReference>
<dbReference type="OrthoDB" id="10648809at2759"/>
<name>A0A066XCH9_COLSU</name>
<accession>A0A066XCH9</accession>
<gene>
    <name evidence="2" type="ORF">CSUB01_08553</name>
</gene>
<proteinExistence type="predicted"/>
<organism evidence="2 3">
    <name type="scientific">Colletotrichum sublineola</name>
    <name type="common">Sorghum anthracnose fungus</name>
    <dbReference type="NCBI Taxonomy" id="1173701"/>
    <lineage>
        <taxon>Eukaryota</taxon>
        <taxon>Fungi</taxon>
        <taxon>Dikarya</taxon>
        <taxon>Ascomycota</taxon>
        <taxon>Pezizomycotina</taxon>
        <taxon>Sordariomycetes</taxon>
        <taxon>Hypocreomycetidae</taxon>
        <taxon>Glomerellales</taxon>
        <taxon>Glomerellaceae</taxon>
        <taxon>Colletotrichum</taxon>
        <taxon>Colletotrichum graminicola species complex</taxon>
    </lineage>
</organism>
<reference evidence="3" key="1">
    <citation type="journal article" date="2014" name="Genome Announc.">
        <title>Draft genome sequence of Colletotrichum sublineola, a destructive pathogen of cultivated sorghum.</title>
        <authorList>
            <person name="Baroncelli R."/>
            <person name="Sanz-Martin J.M."/>
            <person name="Rech G.E."/>
            <person name="Sukno S.A."/>
            <person name="Thon M.R."/>
        </authorList>
    </citation>
    <scope>NUCLEOTIDE SEQUENCE [LARGE SCALE GENOMIC DNA]</scope>
    <source>
        <strain evidence="3">TX430BB</strain>
    </source>
</reference>
<protein>
    <submittedName>
        <fullName evidence="2">Uncharacterized protein</fullName>
    </submittedName>
</protein>
<feature type="compositionally biased region" description="Polar residues" evidence="1">
    <location>
        <begin position="1"/>
        <end position="46"/>
    </location>
</feature>